<evidence type="ECO:0000313" key="3">
    <source>
        <dbReference type="Proteomes" id="UP000235145"/>
    </source>
</evidence>
<sequence>MVNSMLSYSGLSERFWGEAMLTACYMLNNSKQKELTKPKWKTLDERGIDCIFNGYVEHSKAYRFYVLEYNDFVSVNNVIESRDTIFDEERFTSIPSPREMIHQSFSKSTTQAEDVFGGTSYVPELRKCTRART</sequence>
<organism evidence="2 3">
    <name type="scientific">Lactuca sativa</name>
    <name type="common">Garden lettuce</name>
    <dbReference type="NCBI Taxonomy" id="4236"/>
    <lineage>
        <taxon>Eukaryota</taxon>
        <taxon>Viridiplantae</taxon>
        <taxon>Streptophyta</taxon>
        <taxon>Embryophyta</taxon>
        <taxon>Tracheophyta</taxon>
        <taxon>Spermatophyta</taxon>
        <taxon>Magnoliopsida</taxon>
        <taxon>eudicotyledons</taxon>
        <taxon>Gunneridae</taxon>
        <taxon>Pentapetalae</taxon>
        <taxon>asterids</taxon>
        <taxon>campanulids</taxon>
        <taxon>Asterales</taxon>
        <taxon>Asteraceae</taxon>
        <taxon>Cichorioideae</taxon>
        <taxon>Cichorieae</taxon>
        <taxon>Lactucinae</taxon>
        <taxon>Lactuca</taxon>
    </lineage>
</organism>
<comment type="caution">
    <text evidence="2">The sequence shown here is derived from an EMBL/GenBank/DDBJ whole genome shotgun (WGS) entry which is preliminary data.</text>
</comment>
<gene>
    <name evidence="2" type="ORF">LSAT_V11C400195090</name>
</gene>
<protein>
    <recommendedName>
        <fullName evidence="1">Retroviral polymerase SH3-like domain-containing protein</fullName>
    </recommendedName>
</protein>
<accession>A0A9R1VT17</accession>
<dbReference type="InterPro" id="IPR057670">
    <property type="entry name" value="SH3_retrovirus"/>
</dbReference>
<keyword evidence="3" id="KW-1185">Reference proteome</keyword>
<evidence type="ECO:0000313" key="2">
    <source>
        <dbReference type="EMBL" id="KAJ0211438.1"/>
    </source>
</evidence>
<dbReference type="Pfam" id="PF25597">
    <property type="entry name" value="SH3_retrovirus"/>
    <property type="match status" value="1"/>
</dbReference>
<proteinExistence type="predicted"/>
<dbReference type="Proteomes" id="UP000235145">
    <property type="component" value="Unassembled WGS sequence"/>
</dbReference>
<dbReference type="AlphaFoldDB" id="A0A9R1VT17"/>
<evidence type="ECO:0000259" key="1">
    <source>
        <dbReference type="Pfam" id="PF25597"/>
    </source>
</evidence>
<name>A0A9R1VT17_LACSA</name>
<feature type="domain" description="Retroviral polymerase SH3-like" evidence="1">
    <location>
        <begin position="37"/>
        <end position="93"/>
    </location>
</feature>
<reference evidence="2 3" key="1">
    <citation type="journal article" date="2017" name="Nat. Commun.">
        <title>Genome assembly with in vitro proximity ligation data and whole-genome triplication in lettuce.</title>
        <authorList>
            <person name="Reyes-Chin-Wo S."/>
            <person name="Wang Z."/>
            <person name="Yang X."/>
            <person name="Kozik A."/>
            <person name="Arikit S."/>
            <person name="Song C."/>
            <person name="Xia L."/>
            <person name="Froenicke L."/>
            <person name="Lavelle D.O."/>
            <person name="Truco M.J."/>
            <person name="Xia R."/>
            <person name="Zhu S."/>
            <person name="Xu C."/>
            <person name="Xu H."/>
            <person name="Xu X."/>
            <person name="Cox K."/>
            <person name="Korf I."/>
            <person name="Meyers B.C."/>
            <person name="Michelmore R.W."/>
        </authorList>
    </citation>
    <scope>NUCLEOTIDE SEQUENCE [LARGE SCALE GENOMIC DNA]</scope>
    <source>
        <strain evidence="3">cv. Salinas</strain>
        <tissue evidence="2">Seedlings</tissue>
    </source>
</reference>
<dbReference type="EMBL" id="NBSK02000004">
    <property type="protein sequence ID" value="KAJ0211438.1"/>
    <property type="molecule type" value="Genomic_DNA"/>
</dbReference>